<dbReference type="OrthoDB" id="7592047at2"/>
<evidence type="ECO:0000313" key="2">
    <source>
        <dbReference type="Proteomes" id="UP000001953"/>
    </source>
</evidence>
<dbReference type="STRING" id="323097.Nham_2492"/>
<evidence type="ECO:0000313" key="1">
    <source>
        <dbReference type="EMBL" id="ABE63282.1"/>
    </source>
</evidence>
<dbReference type="Gene3D" id="3.30.1120.70">
    <property type="match status" value="1"/>
</dbReference>
<keyword evidence="2" id="KW-1185">Reference proteome</keyword>
<dbReference type="EMBL" id="CP000319">
    <property type="protein sequence ID" value="ABE63282.1"/>
    <property type="molecule type" value="Genomic_DNA"/>
</dbReference>
<dbReference type="eggNOG" id="COG4695">
    <property type="taxonomic scope" value="Bacteria"/>
</dbReference>
<dbReference type="Gene3D" id="1.20.1270.210">
    <property type="match status" value="1"/>
</dbReference>
<accession>Q1QKG5</accession>
<sequence>MSFVTRFKSFLGLETKSGVSNPDPWLFEQFSGGASAAGIVVTPRTAMECAPVRCGVQAISETIGQLPLIVYQRGANGSKERAPNHPAYALLHDAADPSTPAALFREWITRDALLRPYGGFAFINRGADGKLLELNYIDPEVSPVTVERSTGEPIYTVQEGTNKREIARENILHIPSPSMSGRGLAYDARNAIGLALVLERYANKLFANGVRPGSLLLAKDAKTPDAVKNIKALFNAQFSGDGTGSNAVLPGDLTYQQLTLSSVDAQFLEMRKFAIEEIARHLRVPPHILYEMGRATWGNSEEMSQHFLDFTMMRWITAWEGELRLKLFANDPSHFAEFQTDNFVRANYAARMEGLSKAIAARVLNPNEARAILNLPPYAGGDEFINPNVQTANLT</sequence>
<dbReference type="Proteomes" id="UP000001953">
    <property type="component" value="Chromosome"/>
</dbReference>
<dbReference type="AlphaFoldDB" id="Q1QKG5"/>
<protein>
    <submittedName>
        <fullName evidence="1">Phage portal protein, HK97</fullName>
    </submittedName>
</protein>
<dbReference type="Pfam" id="PF04860">
    <property type="entry name" value="Phage_portal"/>
    <property type="match status" value="1"/>
</dbReference>
<dbReference type="KEGG" id="nha:Nham_2492"/>
<proteinExistence type="predicted"/>
<name>Q1QKG5_NITHX</name>
<dbReference type="RefSeq" id="WP_011510952.1">
    <property type="nucleotide sequence ID" value="NC_007964.1"/>
</dbReference>
<organism evidence="1 2">
    <name type="scientific">Nitrobacter hamburgensis (strain DSM 10229 / NCIMB 13809 / X14)</name>
    <dbReference type="NCBI Taxonomy" id="323097"/>
    <lineage>
        <taxon>Bacteria</taxon>
        <taxon>Pseudomonadati</taxon>
        <taxon>Pseudomonadota</taxon>
        <taxon>Alphaproteobacteria</taxon>
        <taxon>Hyphomicrobiales</taxon>
        <taxon>Nitrobacteraceae</taxon>
        <taxon>Nitrobacter</taxon>
    </lineage>
</organism>
<dbReference type="InterPro" id="IPR006427">
    <property type="entry name" value="Portal_HK97"/>
</dbReference>
<dbReference type="HOGENOM" id="CLU_033789_0_1_5"/>
<dbReference type="Gene3D" id="3.40.140.120">
    <property type="match status" value="1"/>
</dbReference>
<dbReference type="InterPro" id="IPR006944">
    <property type="entry name" value="Phage/GTA_portal"/>
</dbReference>
<gene>
    <name evidence="1" type="ordered locus">Nham_2492</name>
</gene>
<dbReference type="NCBIfam" id="TIGR01537">
    <property type="entry name" value="portal_HK97"/>
    <property type="match status" value="1"/>
</dbReference>
<reference evidence="1 2" key="1">
    <citation type="submission" date="2006-03" db="EMBL/GenBank/DDBJ databases">
        <title>Complete sequence of chromosome of Nitrobacter hamburgensis X14.</title>
        <authorList>
            <consortium name="US DOE Joint Genome Institute"/>
            <person name="Copeland A."/>
            <person name="Lucas S."/>
            <person name="Lapidus A."/>
            <person name="Barry K."/>
            <person name="Detter J.C."/>
            <person name="Glavina del Rio T."/>
            <person name="Hammon N."/>
            <person name="Israni S."/>
            <person name="Dalin E."/>
            <person name="Tice H."/>
            <person name="Pitluck S."/>
            <person name="Chain P."/>
            <person name="Malfatti S."/>
            <person name="Shin M."/>
            <person name="Vergez L."/>
            <person name="Schmutz J."/>
            <person name="Larimer F."/>
            <person name="Land M."/>
            <person name="Hauser L."/>
            <person name="Kyrpides N."/>
            <person name="Ivanova N."/>
            <person name="Ward B."/>
            <person name="Arp D."/>
            <person name="Klotz M."/>
            <person name="Stein L."/>
            <person name="O'Mullan G."/>
            <person name="Starkenburg S."/>
            <person name="Sayavedra L."/>
            <person name="Poret-Peterson A.T."/>
            <person name="Gentry M.E."/>
            <person name="Bruce D."/>
            <person name="Richardson P."/>
        </authorList>
    </citation>
    <scope>NUCLEOTIDE SEQUENCE [LARGE SCALE GENOMIC DNA]</scope>
    <source>
        <strain evidence="2">DSM 10229 / NCIMB 13809 / X14</strain>
    </source>
</reference>